<evidence type="ECO:0000256" key="6">
    <source>
        <dbReference type="ARBA" id="ARBA00023015"/>
    </source>
</evidence>
<evidence type="ECO:0000256" key="7">
    <source>
        <dbReference type="ARBA" id="ARBA00023125"/>
    </source>
</evidence>
<keyword evidence="6" id="KW-0805">Transcription regulation</keyword>
<organism evidence="9 10">
    <name type="scientific">Alkalicoccobacillus plakortidis</name>
    <dbReference type="NCBI Taxonomy" id="444060"/>
    <lineage>
        <taxon>Bacteria</taxon>
        <taxon>Bacillati</taxon>
        <taxon>Bacillota</taxon>
        <taxon>Bacilli</taxon>
        <taxon>Bacillales</taxon>
        <taxon>Bacillaceae</taxon>
        <taxon>Alkalicoccobacillus</taxon>
    </lineage>
</organism>
<evidence type="ECO:0000313" key="9">
    <source>
        <dbReference type="EMBL" id="MCM2677823.1"/>
    </source>
</evidence>
<dbReference type="CDD" id="cd07153">
    <property type="entry name" value="Fur_like"/>
    <property type="match status" value="1"/>
</dbReference>
<dbReference type="Gene3D" id="1.10.10.10">
    <property type="entry name" value="Winged helix-like DNA-binding domain superfamily/Winged helix DNA-binding domain"/>
    <property type="match status" value="1"/>
</dbReference>
<dbReference type="PANTHER" id="PTHR33202:SF1">
    <property type="entry name" value="FERRIC UPTAKE REGULATION PROTEIN"/>
    <property type="match status" value="1"/>
</dbReference>
<sequence length="146" mass="16941">MKVSDALDSLKKQGYKYTGKREKMIQLFSDEDRYISAKEVLEHMQSDYPGLSFDTIYRNLSLFQELDILEETELEGEKRYRITCQTHSHHHHLICLTCGRTEHFHTCPVSEETIAQQFPAFQVEGHKFEVYGTCGSCTKQSISQKA</sequence>
<proteinExistence type="inferred from homology"/>
<evidence type="ECO:0000256" key="8">
    <source>
        <dbReference type="ARBA" id="ARBA00023163"/>
    </source>
</evidence>
<dbReference type="InterPro" id="IPR036390">
    <property type="entry name" value="WH_DNA-bd_sf"/>
</dbReference>
<accession>A0ABT0XPI9</accession>
<name>A0ABT0XPI9_9BACI</name>
<dbReference type="SUPFAM" id="SSF46785">
    <property type="entry name" value="Winged helix' DNA-binding domain"/>
    <property type="match status" value="1"/>
</dbReference>
<dbReference type="PANTHER" id="PTHR33202">
    <property type="entry name" value="ZINC UPTAKE REGULATION PROTEIN"/>
    <property type="match status" value="1"/>
</dbReference>
<comment type="subcellular location">
    <subcellularLocation>
        <location evidence="1">Cytoplasm</location>
    </subcellularLocation>
</comment>
<protein>
    <submittedName>
        <fullName evidence="9">Transcriptional repressor</fullName>
    </submittedName>
</protein>
<evidence type="ECO:0000313" key="10">
    <source>
        <dbReference type="Proteomes" id="UP001203665"/>
    </source>
</evidence>
<comment type="caution">
    <text evidence="9">The sequence shown here is derived from an EMBL/GenBank/DDBJ whole genome shotgun (WGS) entry which is preliminary data.</text>
</comment>
<keyword evidence="5" id="KW-0862">Zinc</keyword>
<reference evidence="9" key="1">
    <citation type="submission" date="2022-06" db="EMBL/GenBank/DDBJ databases">
        <title>Alkalicoccobacillus porphyridii sp. nov., isolated from a marine red alga, Porphyridium purpureum and reclassification of Shouchella plakortidis and Shouchella gibsonii as Alkalicoccobacillus plakortidis comb. nov. and Alkalicoccobacillus gibsonii comb. nov.</title>
        <authorList>
            <person name="Kim K.H."/>
            <person name="Lee J.K."/>
            <person name="Han D.M."/>
            <person name="Baek J.H."/>
            <person name="Jeon C.O."/>
        </authorList>
    </citation>
    <scope>NUCLEOTIDE SEQUENCE</scope>
    <source>
        <strain evidence="9">DSM 19153</strain>
    </source>
</reference>
<evidence type="ECO:0000256" key="1">
    <source>
        <dbReference type="ARBA" id="ARBA00004496"/>
    </source>
</evidence>
<dbReference type="EMBL" id="JAMQJY010000006">
    <property type="protein sequence ID" value="MCM2677823.1"/>
    <property type="molecule type" value="Genomic_DNA"/>
</dbReference>
<keyword evidence="10" id="KW-1185">Reference proteome</keyword>
<keyword evidence="3" id="KW-0963">Cytoplasm</keyword>
<gene>
    <name evidence="9" type="ORF">NDM98_22015</name>
</gene>
<evidence type="ECO:0000256" key="4">
    <source>
        <dbReference type="ARBA" id="ARBA00022491"/>
    </source>
</evidence>
<comment type="similarity">
    <text evidence="2">Belongs to the Fur family.</text>
</comment>
<keyword evidence="7" id="KW-0238">DNA-binding</keyword>
<evidence type="ECO:0000256" key="3">
    <source>
        <dbReference type="ARBA" id="ARBA00022490"/>
    </source>
</evidence>
<dbReference type="Pfam" id="PF01475">
    <property type="entry name" value="FUR"/>
    <property type="match status" value="1"/>
</dbReference>
<dbReference type="Proteomes" id="UP001203665">
    <property type="component" value="Unassembled WGS sequence"/>
</dbReference>
<keyword evidence="8" id="KW-0804">Transcription</keyword>
<dbReference type="RefSeq" id="WP_251611621.1">
    <property type="nucleotide sequence ID" value="NZ_JAMQJY010000006.1"/>
</dbReference>
<dbReference type="InterPro" id="IPR036388">
    <property type="entry name" value="WH-like_DNA-bd_sf"/>
</dbReference>
<keyword evidence="4" id="KW-0678">Repressor</keyword>
<dbReference type="InterPro" id="IPR002481">
    <property type="entry name" value="FUR"/>
</dbReference>
<evidence type="ECO:0000256" key="5">
    <source>
        <dbReference type="ARBA" id="ARBA00022833"/>
    </source>
</evidence>
<dbReference type="InterPro" id="IPR043135">
    <property type="entry name" value="Fur_C"/>
</dbReference>
<dbReference type="Gene3D" id="3.30.1490.190">
    <property type="match status" value="1"/>
</dbReference>
<evidence type="ECO:0000256" key="2">
    <source>
        <dbReference type="ARBA" id="ARBA00007957"/>
    </source>
</evidence>